<dbReference type="AlphaFoldDB" id="A0A2W4QTE3"/>
<dbReference type="SUPFAM" id="SSF47413">
    <property type="entry name" value="lambda repressor-like DNA-binding domains"/>
    <property type="match status" value="1"/>
</dbReference>
<comment type="caution">
    <text evidence="2">The sequence shown here is derived from an EMBL/GenBank/DDBJ whole genome shotgun (WGS) entry which is preliminary data.</text>
</comment>
<proteinExistence type="predicted"/>
<accession>A0A2W4QTE3</accession>
<protein>
    <submittedName>
        <fullName evidence="2">XRE family transcriptional regulator</fullName>
    </submittedName>
</protein>
<organism evidence="2 3">
    <name type="scientific">Candidatus Methylumidiphilus alinenensis</name>
    <dbReference type="NCBI Taxonomy" id="2202197"/>
    <lineage>
        <taxon>Bacteria</taxon>
        <taxon>Pseudomonadati</taxon>
        <taxon>Pseudomonadota</taxon>
        <taxon>Gammaproteobacteria</taxon>
        <taxon>Methylococcales</taxon>
        <taxon>Candidatus Methylumidiphilus</taxon>
    </lineage>
</organism>
<dbReference type="EMBL" id="QJPH01000399">
    <property type="protein sequence ID" value="PZN75132.1"/>
    <property type="molecule type" value="Genomic_DNA"/>
</dbReference>
<dbReference type="Pfam" id="PF13744">
    <property type="entry name" value="HTH_37"/>
    <property type="match status" value="1"/>
</dbReference>
<dbReference type="InterPro" id="IPR039554">
    <property type="entry name" value="HigA2-like_HTH"/>
</dbReference>
<dbReference type="GO" id="GO:0003677">
    <property type="term" value="F:DNA binding"/>
    <property type="evidence" value="ECO:0007669"/>
    <property type="project" value="InterPro"/>
</dbReference>
<dbReference type="InterPro" id="IPR010982">
    <property type="entry name" value="Lambda_DNA-bd_dom_sf"/>
</dbReference>
<dbReference type="Gene3D" id="1.10.260.40">
    <property type="entry name" value="lambda repressor-like DNA-binding domains"/>
    <property type="match status" value="1"/>
</dbReference>
<evidence type="ECO:0000313" key="2">
    <source>
        <dbReference type="EMBL" id="PZN75132.1"/>
    </source>
</evidence>
<evidence type="ECO:0000313" key="3">
    <source>
        <dbReference type="Proteomes" id="UP000249396"/>
    </source>
</evidence>
<dbReference type="Proteomes" id="UP000249396">
    <property type="component" value="Unassembled WGS sequence"/>
</dbReference>
<reference evidence="2 3" key="1">
    <citation type="journal article" date="2018" name="Aquat. Microb. Ecol.">
        <title>Gammaproteobacterial methanotrophs dominate.</title>
        <authorList>
            <person name="Rissanen A.J."/>
            <person name="Saarenheimo J."/>
            <person name="Tiirola M."/>
            <person name="Peura S."/>
            <person name="Aalto S.L."/>
            <person name="Karvinen A."/>
            <person name="Nykanen H."/>
        </authorList>
    </citation>
    <scope>NUCLEOTIDE SEQUENCE [LARGE SCALE GENOMIC DNA]</scope>
    <source>
        <strain evidence="2">AMbin10</strain>
    </source>
</reference>
<name>A0A2W4QTE3_9GAMM</name>
<feature type="domain" description="HigA2-like helix-turn-helix" evidence="1">
    <location>
        <begin position="15"/>
        <end position="93"/>
    </location>
</feature>
<sequence length="108" mass="12157">MTDDDMGLVRGSGNVYRDFGRLNAGLEQARAIVAAKIIGVLDDRHLSTRDAEKLTGVSHSEFSRIRNAQLRRFTLDRMIAILGKLDEDVEVSVTFRPRQHSADRHIPL</sequence>
<gene>
    <name evidence="2" type="ORF">DM484_19465</name>
</gene>
<evidence type="ECO:0000259" key="1">
    <source>
        <dbReference type="Pfam" id="PF13744"/>
    </source>
</evidence>